<evidence type="ECO:0000313" key="2">
    <source>
        <dbReference type="EMBL" id="CBN75986.1"/>
    </source>
</evidence>
<accession>D8LJR6</accession>
<proteinExistence type="predicted"/>
<gene>
    <name evidence="2" type="ORF">Esi_0264_0017</name>
</gene>
<dbReference type="EMBL" id="FN648447">
    <property type="protein sequence ID" value="CBN75986.1"/>
    <property type="molecule type" value="Genomic_DNA"/>
</dbReference>
<name>D8LJR6_ECTSI</name>
<dbReference type="Proteomes" id="UP000002630">
    <property type="component" value="Linkage Group LG26"/>
</dbReference>
<feature type="compositionally biased region" description="Low complexity" evidence="1">
    <location>
        <begin position="99"/>
        <end position="111"/>
    </location>
</feature>
<dbReference type="AlphaFoldDB" id="D8LJR6"/>
<feature type="compositionally biased region" description="Basic residues" evidence="1">
    <location>
        <begin position="30"/>
        <end position="39"/>
    </location>
</feature>
<reference evidence="2 3" key="1">
    <citation type="journal article" date="2010" name="Nature">
        <title>The Ectocarpus genome and the independent evolution of multicellularity in brown algae.</title>
        <authorList>
            <person name="Cock J.M."/>
            <person name="Sterck L."/>
            <person name="Rouze P."/>
            <person name="Scornet D."/>
            <person name="Allen A.E."/>
            <person name="Amoutzias G."/>
            <person name="Anthouard V."/>
            <person name="Artiguenave F."/>
            <person name="Aury J.M."/>
            <person name="Badger J.H."/>
            <person name="Beszteri B."/>
            <person name="Billiau K."/>
            <person name="Bonnet E."/>
            <person name="Bothwell J.H."/>
            <person name="Bowler C."/>
            <person name="Boyen C."/>
            <person name="Brownlee C."/>
            <person name="Carrano C.J."/>
            <person name="Charrier B."/>
            <person name="Cho G.Y."/>
            <person name="Coelho S.M."/>
            <person name="Collen J."/>
            <person name="Corre E."/>
            <person name="Da Silva C."/>
            <person name="Delage L."/>
            <person name="Delaroque N."/>
            <person name="Dittami S.M."/>
            <person name="Doulbeau S."/>
            <person name="Elias M."/>
            <person name="Farnham G."/>
            <person name="Gachon C.M."/>
            <person name="Gschloessl B."/>
            <person name="Heesch S."/>
            <person name="Jabbari K."/>
            <person name="Jubin C."/>
            <person name="Kawai H."/>
            <person name="Kimura K."/>
            <person name="Kloareg B."/>
            <person name="Kupper F.C."/>
            <person name="Lang D."/>
            <person name="Le Bail A."/>
            <person name="Leblanc C."/>
            <person name="Lerouge P."/>
            <person name="Lohr M."/>
            <person name="Lopez P.J."/>
            <person name="Martens C."/>
            <person name="Maumus F."/>
            <person name="Michel G."/>
            <person name="Miranda-Saavedra D."/>
            <person name="Morales J."/>
            <person name="Moreau H."/>
            <person name="Motomura T."/>
            <person name="Nagasato C."/>
            <person name="Napoli C.A."/>
            <person name="Nelson D.R."/>
            <person name="Nyvall-Collen P."/>
            <person name="Peters A.F."/>
            <person name="Pommier C."/>
            <person name="Potin P."/>
            <person name="Poulain J."/>
            <person name="Quesneville H."/>
            <person name="Read B."/>
            <person name="Rensing S.A."/>
            <person name="Ritter A."/>
            <person name="Rousvoal S."/>
            <person name="Samanta M."/>
            <person name="Samson G."/>
            <person name="Schroeder D.C."/>
            <person name="Segurens B."/>
            <person name="Strittmatter M."/>
            <person name="Tonon T."/>
            <person name="Tregear J.W."/>
            <person name="Valentin K."/>
            <person name="von Dassow P."/>
            <person name="Yamagishi T."/>
            <person name="Van de Peer Y."/>
            <person name="Wincker P."/>
        </authorList>
    </citation>
    <scope>NUCLEOTIDE SEQUENCE [LARGE SCALE GENOMIC DNA]</scope>
    <source>
        <strain evidence="3">Ec32 / CCAP1310/4</strain>
    </source>
</reference>
<dbReference type="EMBL" id="FN649751">
    <property type="protein sequence ID" value="CBN75986.1"/>
    <property type="molecule type" value="Genomic_DNA"/>
</dbReference>
<feature type="compositionally biased region" description="Low complexity" evidence="1">
    <location>
        <begin position="77"/>
        <end position="88"/>
    </location>
</feature>
<evidence type="ECO:0000256" key="1">
    <source>
        <dbReference type="SAM" id="MobiDB-lite"/>
    </source>
</evidence>
<keyword evidence="3" id="KW-1185">Reference proteome</keyword>
<protein>
    <submittedName>
        <fullName evidence="2">Uncharacterized protein</fullName>
    </submittedName>
</protein>
<organism evidence="2 3">
    <name type="scientific">Ectocarpus siliculosus</name>
    <name type="common">Brown alga</name>
    <name type="synonym">Conferva siliculosa</name>
    <dbReference type="NCBI Taxonomy" id="2880"/>
    <lineage>
        <taxon>Eukaryota</taxon>
        <taxon>Sar</taxon>
        <taxon>Stramenopiles</taxon>
        <taxon>Ochrophyta</taxon>
        <taxon>PX clade</taxon>
        <taxon>Phaeophyceae</taxon>
        <taxon>Ectocarpales</taxon>
        <taxon>Ectocarpaceae</taxon>
        <taxon>Ectocarpus</taxon>
    </lineage>
</organism>
<dbReference type="InParanoid" id="D8LJR6"/>
<dbReference type="OrthoDB" id="10379134at2759"/>
<evidence type="ECO:0000313" key="3">
    <source>
        <dbReference type="Proteomes" id="UP000002630"/>
    </source>
</evidence>
<feature type="region of interest" description="Disordered" evidence="1">
    <location>
        <begin position="77"/>
        <end position="114"/>
    </location>
</feature>
<sequence length="551" mass="57296">MAMPTSVECSRPTTTATAAADEGGSASCKMNKKRRRRRCFSVSLEQQAVPAPPPSSAVRPAHADPGTLAAAAGRVAAPAPVTTTTPPASGDRVSGAFGGRRSSSFRSAGCRRPQHDHTAGAAAALAAAAGVLGRAATSFAAAGVLAAAAVASAPVGVGALVTDSQCKVATLRGTEADLGDSPRLDTSTEAAAAGVDQAIVATNATYDRMVLDQLQITILEEGRDVKFRNLWSDHVWKNTARMTFPGADVLVLLEEGSPAEFICMNEHYGLSFEKGEAGETYADGELTSDKVLNWSLLGADYLALDGVSSFTPTEASTLPSTTFLAAAREPDVSEELTPDFHYFLAEPAEDMDPSACPEPCSEQVVTYYWSSTAGTVYQLDMADVSAEPPPCWLGLFQAVADGPPAEGVDPAVWEATVTCTAGLLQAVEESMKGRWLRKIRTTDEAWGEELDGNGKGKAPRPPTGKFKLGIDGGVAVAASRAPSAVAAGADRLKASHAPQRVFTDVSIDEGEAPAGGMAATTERKQQRVVGMVTVDEELGGNEGGEDMVYPM</sequence>
<feature type="region of interest" description="Disordered" evidence="1">
    <location>
        <begin position="1"/>
        <end position="63"/>
    </location>
</feature>